<dbReference type="Proteomes" id="UP000885750">
    <property type="component" value="Unassembled WGS sequence"/>
</dbReference>
<reference evidence="1" key="1">
    <citation type="journal article" date="2020" name="mSystems">
        <title>Genome- and Community-Level Interaction Insights into Carbon Utilization and Element Cycling Functions of Hydrothermarchaeota in Hydrothermal Sediment.</title>
        <authorList>
            <person name="Zhou Z."/>
            <person name="Liu Y."/>
            <person name="Xu W."/>
            <person name="Pan J."/>
            <person name="Luo Z.H."/>
            <person name="Li M."/>
        </authorList>
    </citation>
    <scope>NUCLEOTIDE SEQUENCE [LARGE SCALE GENOMIC DNA]</scope>
    <source>
        <strain evidence="1">HyVt-493</strain>
    </source>
</reference>
<gene>
    <name evidence="1" type="ORF">ENJ51_09395</name>
</gene>
<organism evidence="1">
    <name type="scientific">Leucothrix mucor</name>
    <dbReference type="NCBI Taxonomy" id="45248"/>
    <lineage>
        <taxon>Bacteria</taxon>
        <taxon>Pseudomonadati</taxon>
        <taxon>Pseudomonadota</taxon>
        <taxon>Gammaproteobacteria</taxon>
        <taxon>Thiotrichales</taxon>
        <taxon>Thiotrichaceae</taxon>
        <taxon>Leucothrix</taxon>
    </lineage>
</organism>
<name>A0A7V2T444_LEUMU</name>
<protein>
    <submittedName>
        <fullName evidence="1">Uncharacterized protein</fullName>
    </submittedName>
</protein>
<accession>A0A7V2T444</accession>
<comment type="caution">
    <text evidence="1">The sequence shown here is derived from an EMBL/GenBank/DDBJ whole genome shotgun (WGS) entry which is preliminary data.</text>
</comment>
<evidence type="ECO:0000313" key="1">
    <source>
        <dbReference type="EMBL" id="HFC93013.1"/>
    </source>
</evidence>
<dbReference type="EMBL" id="DRMS01000350">
    <property type="protein sequence ID" value="HFC93013.1"/>
    <property type="molecule type" value="Genomic_DNA"/>
</dbReference>
<dbReference type="AlphaFoldDB" id="A0A7V2T444"/>
<proteinExistence type="predicted"/>
<sequence>MDLKVIIEGTPQMINVPDNLLTEATDYFEMMDKSMENGYQMSQYWVEKPDTFQRCQIAADKLLTALYTHNESTYTLMSAYILSRLPDTKIVVLSPDGDMNEHNIDDIDLGM</sequence>